<dbReference type="InterPro" id="IPR023614">
    <property type="entry name" value="Porin_dom_sf"/>
</dbReference>
<evidence type="ECO:0000313" key="3">
    <source>
        <dbReference type="Proteomes" id="UP000619079"/>
    </source>
</evidence>
<feature type="signal peptide" evidence="1">
    <location>
        <begin position="1"/>
        <end position="36"/>
    </location>
</feature>
<accession>A0A8J7JF12</accession>
<dbReference type="Proteomes" id="UP000619079">
    <property type="component" value="Unassembled WGS sequence"/>
</dbReference>
<keyword evidence="3" id="KW-1185">Reference proteome</keyword>
<organism evidence="2 3">
    <name type="scientific">Sedimentitalea arenosa</name>
    <dbReference type="NCBI Taxonomy" id="2798803"/>
    <lineage>
        <taxon>Bacteria</taxon>
        <taxon>Pseudomonadati</taxon>
        <taxon>Pseudomonadota</taxon>
        <taxon>Alphaproteobacteria</taxon>
        <taxon>Rhodobacterales</taxon>
        <taxon>Paracoccaceae</taxon>
        <taxon>Sedimentitalea</taxon>
    </lineage>
</organism>
<dbReference type="SUPFAM" id="SSF56935">
    <property type="entry name" value="Porins"/>
    <property type="match status" value="1"/>
</dbReference>
<dbReference type="EMBL" id="JAELVR010000011">
    <property type="protein sequence ID" value="MBJ6373109.1"/>
    <property type="molecule type" value="Genomic_DNA"/>
</dbReference>
<evidence type="ECO:0000313" key="2">
    <source>
        <dbReference type="EMBL" id="MBJ6373109.1"/>
    </source>
</evidence>
<sequence>MPAFKTLPGADSPRARTVARLLATALLCMFAVTAQAQEEVEDDTPFSEPEDDWRVWKLFTGQPIIFYGQINPAVVQYDDGAVTRTYSPVGNSNKTSRLGFRWHIRQFGDWSPLVRVEVGLSARPSKTVNIEDPGSNSWSSREGDLRKLELVVYNDRFGAFSFGQGSMATDGITEVDYSGTRLAAFSNVGQIAASQLLRNRDGQLSQLQIGDFIDNFEGANVTGAYPDGSRKMRFRYDTPNFNGFVFSTAFGNEVLRDEGETNVDAALTYEGVFGEYKFAAGAGYSWQSETRVLSGSATVLHDPSGLSLTAALGGERDGGSFAYLKAGVQRSFWSVGSTFLSVDFYRGTNIESDGTLATSYGLAMVQAFDKPGLEAYALIRSYDIKQPGATFDNGLVTMIGASWQF</sequence>
<dbReference type="Gene3D" id="2.40.160.10">
    <property type="entry name" value="Porin"/>
    <property type="match status" value="1"/>
</dbReference>
<evidence type="ECO:0000256" key="1">
    <source>
        <dbReference type="SAM" id="SignalP"/>
    </source>
</evidence>
<gene>
    <name evidence="2" type="ORF">JF290_16395</name>
</gene>
<protein>
    <submittedName>
        <fullName evidence="2">Porin</fullName>
    </submittedName>
</protein>
<name>A0A8J7JF12_9RHOB</name>
<proteinExistence type="predicted"/>
<dbReference type="AlphaFoldDB" id="A0A8J7JF12"/>
<feature type="chain" id="PRO_5035318092" evidence="1">
    <location>
        <begin position="37"/>
        <end position="405"/>
    </location>
</feature>
<comment type="caution">
    <text evidence="2">The sequence shown here is derived from an EMBL/GenBank/DDBJ whole genome shotgun (WGS) entry which is preliminary data.</text>
</comment>
<keyword evidence="1" id="KW-0732">Signal</keyword>
<reference evidence="2" key="1">
    <citation type="submission" date="2020-12" db="EMBL/GenBank/DDBJ databases">
        <title>Sedimentitalea sp. nov., isolated from sand in Incheon.</title>
        <authorList>
            <person name="Kim W."/>
        </authorList>
    </citation>
    <scope>NUCLEOTIDE SEQUENCE</scope>
    <source>
        <strain evidence="2">CAU 1593</strain>
    </source>
</reference>